<dbReference type="RefSeq" id="XP_039125101.1">
    <property type="nucleotide sequence ID" value="XM_039269167.1"/>
</dbReference>
<evidence type="ECO:0000313" key="5">
    <source>
        <dbReference type="RefSeq" id="XP_039125100.1"/>
    </source>
</evidence>
<feature type="compositionally biased region" description="Polar residues" evidence="1">
    <location>
        <begin position="425"/>
        <end position="436"/>
    </location>
</feature>
<dbReference type="Proteomes" id="UP001515500">
    <property type="component" value="Chromosome 5"/>
</dbReference>
<evidence type="ECO:0000256" key="1">
    <source>
        <dbReference type="SAM" id="MobiDB-lite"/>
    </source>
</evidence>
<dbReference type="AlphaFoldDB" id="A0AB40BEN0"/>
<evidence type="ECO:0000313" key="6">
    <source>
        <dbReference type="RefSeq" id="XP_039125101.1"/>
    </source>
</evidence>
<evidence type="ECO:0000313" key="3">
    <source>
        <dbReference type="RefSeq" id="XP_039125098.1"/>
    </source>
</evidence>
<evidence type="ECO:0000313" key="2">
    <source>
        <dbReference type="Proteomes" id="UP001515500"/>
    </source>
</evidence>
<reference evidence="3 4" key="1">
    <citation type="submission" date="2025-04" db="UniProtKB">
        <authorList>
            <consortium name="RefSeq"/>
        </authorList>
    </citation>
    <scope>IDENTIFICATION</scope>
</reference>
<dbReference type="InterPro" id="IPR044216">
    <property type="entry name" value="WDL7"/>
</dbReference>
<keyword evidence="2" id="KW-1185">Reference proteome</keyword>
<dbReference type="RefSeq" id="XP_039125099.1">
    <property type="nucleotide sequence ID" value="XM_039269165.1"/>
</dbReference>
<dbReference type="RefSeq" id="XP_039125098.1">
    <property type="nucleotide sequence ID" value="XM_039269164.1"/>
</dbReference>
<feature type="compositionally biased region" description="Polar residues" evidence="1">
    <location>
        <begin position="533"/>
        <end position="550"/>
    </location>
</feature>
<dbReference type="PANTHER" id="PTHR47067:SF4">
    <property type="entry name" value="PROTEIN WVD2-LIKE 7 ISOFORM X1"/>
    <property type="match status" value="1"/>
</dbReference>
<sequence length="587" mass="64783">MATDVDQAYYGWSHDELLDSDRVDSQEVSVSQMLDHGSISFGRFAVESLAWAKRSAFTYNERQEELEKVKNPGLVAQKKAYFEEYYKKLRALKAMQDNQQTELTLEYGGDGSISSQTGEDEETMGQSEHYGNAAANLHDVLAKGTMIAPLEKDHLSRKASQTGHLDPESTLPCHDLFARNLKAAGQAMHSSNNIQWQHMDTDSYVGESLCGGTEVIVQHDIIEFEVEKKYQDSVSGIRSNGAAQGTVVSIVEPVKGIQNTAASPTNYKLGDIEDASADNHAPKKNKSIIRASANSISSSTVKELTVSARNCLKLKNRIKPEKDNALQRQKHPIHKTTGKVERNIGSCTSTSRRVSKNIKSTVAVTHRTLTEVRSNGTIPRPFSLATERRAATFENKLDERGLVTKLPNRLTTSLNHAKGVISAQGSFNKTATSSGVRSKGQENKRDQEVKDKTLACGKQSFNGRCTFVLGQQMARSVDLPARNIPNWSGGIDHKFSIAFGRNLRKEIKEDLRSREPSGSGTKIIKEDLRSREPSGSGTKIMSSHNENPRTGNIKAGHCLTKPDKKKLPIGNASVDVKKPKQPMPRWR</sequence>
<feature type="region of interest" description="Disordered" evidence="1">
    <location>
        <begin position="425"/>
        <end position="448"/>
    </location>
</feature>
<evidence type="ECO:0000313" key="4">
    <source>
        <dbReference type="RefSeq" id="XP_039125099.1"/>
    </source>
</evidence>
<feature type="region of interest" description="Disordered" evidence="1">
    <location>
        <begin position="510"/>
        <end position="587"/>
    </location>
</feature>
<feature type="compositionally biased region" description="Basic and acidic residues" evidence="1">
    <location>
        <begin position="523"/>
        <end position="532"/>
    </location>
</feature>
<dbReference type="GeneID" id="120261314"/>
<feature type="compositionally biased region" description="Basic and acidic residues" evidence="1">
    <location>
        <begin position="439"/>
        <end position="448"/>
    </location>
</feature>
<name>A0AB40BEN0_DIOCR</name>
<dbReference type="RefSeq" id="XP_039125100.1">
    <property type="nucleotide sequence ID" value="XM_039269166.1"/>
</dbReference>
<proteinExistence type="predicted"/>
<organism evidence="2 4">
    <name type="scientific">Dioscorea cayennensis subsp. rotundata</name>
    <name type="common">White Guinea yam</name>
    <name type="synonym">Dioscorea rotundata</name>
    <dbReference type="NCBI Taxonomy" id="55577"/>
    <lineage>
        <taxon>Eukaryota</taxon>
        <taxon>Viridiplantae</taxon>
        <taxon>Streptophyta</taxon>
        <taxon>Embryophyta</taxon>
        <taxon>Tracheophyta</taxon>
        <taxon>Spermatophyta</taxon>
        <taxon>Magnoliopsida</taxon>
        <taxon>Liliopsida</taxon>
        <taxon>Dioscoreales</taxon>
        <taxon>Dioscoreaceae</taxon>
        <taxon>Dioscorea</taxon>
    </lineage>
</organism>
<accession>A0AB40BEN0</accession>
<dbReference type="PANTHER" id="PTHR47067">
    <property type="entry name" value="TPX2 (TARGETING PROTEIN FOR XKLP2) PROTEIN FAMILY-RELATED"/>
    <property type="match status" value="1"/>
</dbReference>
<protein>
    <submittedName>
        <fullName evidence="3 4">Uncharacterized protein LOC120261314</fullName>
    </submittedName>
</protein>
<gene>
    <name evidence="3 4 5 6" type="primary">LOC120261314</name>
</gene>